<keyword evidence="3" id="KW-1185">Reference proteome</keyword>
<proteinExistence type="predicted"/>
<evidence type="ECO:0000259" key="1">
    <source>
        <dbReference type="PROSITE" id="PS50181"/>
    </source>
</evidence>
<sequence>MDKTNNSSRDLSTDTLVEILVRLPPNSRRRLRLVCRRWRKLIDQRTGTDMQIRTKIIAVAKGPTTSVVDLLKPGSPRLPLWRTNSYTAQDNSTMSIVGTCNGLVCLCDDLIHGGAIIVANPSTDETLYLPPLPTSRAPVDLDSNRKRSWHQTYGFGYHHGTGRYKVVHAPCQPRDIVHVFTLGEASWREVHAETNARCSLGCSSIINVDDMIYWLTEEAGKIMSFDLKHERVTHTNPLAVPAMSSTYHLAKLHGRLGIAISDDDYVSLWVLEGERWSHRYILELRQQEKWMMKRELLVPHLVPGDYFLTLTRESWSGFFVLYRHMMSETSRLQQDGVVQIGHRDQGEEVACFPRCIYQIFSYVETNEPLNVYKTVLDHNKRWS</sequence>
<dbReference type="SUPFAM" id="SSF81383">
    <property type="entry name" value="F-box domain"/>
    <property type="match status" value="1"/>
</dbReference>
<reference evidence="2" key="1">
    <citation type="submission" date="2023-07" db="EMBL/GenBank/DDBJ databases">
        <title>A chromosome-level genome assembly of Lolium multiflorum.</title>
        <authorList>
            <person name="Chen Y."/>
            <person name="Copetti D."/>
            <person name="Kolliker R."/>
            <person name="Studer B."/>
        </authorList>
    </citation>
    <scope>NUCLEOTIDE SEQUENCE</scope>
    <source>
        <strain evidence="2">02402/16</strain>
        <tissue evidence="2">Leaf</tissue>
    </source>
</reference>
<dbReference type="PANTHER" id="PTHR31111:SF133">
    <property type="entry name" value="OS07G0196600 PROTEIN"/>
    <property type="match status" value="1"/>
</dbReference>
<dbReference type="InterPro" id="IPR013187">
    <property type="entry name" value="F-box-assoc_dom_typ3"/>
</dbReference>
<evidence type="ECO:0000313" key="3">
    <source>
        <dbReference type="Proteomes" id="UP001231189"/>
    </source>
</evidence>
<organism evidence="2 3">
    <name type="scientific">Lolium multiflorum</name>
    <name type="common">Italian ryegrass</name>
    <name type="synonym">Lolium perenne subsp. multiflorum</name>
    <dbReference type="NCBI Taxonomy" id="4521"/>
    <lineage>
        <taxon>Eukaryota</taxon>
        <taxon>Viridiplantae</taxon>
        <taxon>Streptophyta</taxon>
        <taxon>Embryophyta</taxon>
        <taxon>Tracheophyta</taxon>
        <taxon>Spermatophyta</taxon>
        <taxon>Magnoliopsida</taxon>
        <taxon>Liliopsida</taxon>
        <taxon>Poales</taxon>
        <taxon>Poaceae</taxon>
        <taxon>BOP clade</taxon>
        <taxon>Pooideae</taxon>
        <taxon>Poodae</taxon>
        <taxon>Poeae</taxon>
        <taxon>Poeae Chloroplast Group 2 (Poeae type)</taxon>
        <taxon>Loliodinae</taxon>
        <taxon>Loliinae</taxon>
        <taxon>Lolium</taxon>
    </lineage>
</organism>
<dbReference type="InterPro" id="IPR001810">
    <property type="entry name" value="F-box_dom"/>
</dbReference>
<dbReference type="SMART" id="SM00256">
    <property type="entry name" value="FBOX"/>
    <property type="match status" value="1"/>
</dbReference>
<dbReference type="InterPro" id="IPR017451">
    <property type="entry name" value="F-box-assoc_interact_dom"/>
</dbReference>
<dbReference type="InterPro" id="IPR011043">
    <property type="entry name" value="Gal_Oxase/kelch_b-propeller"/>
</dbReference>
<dbReference type="SUPFAM" id="SSF50965">
    <property type="entry name" value="Galactose oxidase, central domain"/>
    <property type="match status" value="1"/>
</dbReference>
<dbReference type="NCBIfam" id="TIGR01640">
    <property type="entry name" value="F_box_assoc_1"/>
    <property type="match status" value="1"/>
</dbReference>
<dbReference type="Pfam" id="PF00646">
    <property type="entry name" value="F-box"/>
    <property type="match status" value="1"/>
</dbReference>
<dbReference type="Gene3D" id="1.20.1280.50">
    <property type="match status" value="1"/>
</dbReference>
<dbReference type="AlphaFoldDB" id="A0AAD8T7Q9"/>
<protein>
    <recommendedName>
        <fullName evidence="1">F-box domain-containing protein</fullName>
    </recommendedName>
</protein>
<dbReference type="Proteomes" id="UP001231189">
    <property type="component" value="Unassembled WGS sequence"/>
</dbReference>
<dbReference type="Pfam" id="PF08268">
    <property type="entry name" value="FBA_3"/>
    <property type="match status" value="1"/>
</dbReference>
<dbReference type="PANTHER" id="PTHR31111">
    <property type="entry name" value="BNAA05G37150D PROTEIN-RELATED"/>
    <property type="match status" value="1"/>
</dbReference>
<feature type="domain" description="F-box" evidence="1">
    <location>
        <begin position="5"/>
        <end position="55"/>
    </location>
</feature>
<name>A0AAD8T7Q9_LOLMU</name>
<accession>A0AAD8T7Q9</accession>
<dbReference type="InterPro" id="IPR036047">
    <property type="entry name" value="F-box-like_dom_sf"/>
</dbReference>
<dbReference type="EMBL" id="JAUUTY010000003">
    <property type="protein sequence ID" value="KAK1670605.1"/>
    <property type="molecule type" value="Genomic_DNA"/>
</dbReference>
<evidence type="ECO:0000313" key="2">
    <source>
        <dbReference type="EMBL" id="KAK1670605.1"/>
    </source>
</evidence>
<comment type="caution">
    <text evidence="2">The sequence shown here is derived from an EMBL/GenBank/DDBJ whole genome shotgun (WGS) entry which is preliminary data.</text>
</comment>
<gene>
    <name evidence="2" type="ORF">QYE76_058764</name>
</gene>
<dbReference type="PROSITE" id="PS50181">
    <property type="entry name" value="FBOX"/>
    <property type="match status" value="1"/>
</dbReference>